<dbReference type="InterPro" id="IPR000812">
    <property type="entry name" value="TFIIB"/>
</dbReference>
<evidence type="ECO:0000313" key="5">
    <source>
        <dbReference type="Proteomes" id="UP000000862"/>
    </source>
</evidence>
<dbReference type="GeneID" id="917811"/>
<feature type="domain" description="Transcription factor TFIIB cyclin-like" evidence="3">
    <location>
        <begin position="200"/>
        <end position="282"/>
    </location>
</feature>
<reference evidence="4 5" key="5">
    <citation type="journal article" date="1997" name="Virology">
        <title>Analysis of 74 kb of DNA located at the right end of the 330-kb chlorella virus PBCV-1 genome.</title>
        <authorList>
            <person name="Li Y."/>
            <person name="Lu Z."/>
            <person name="Sun L."/>
            <person name="Ropp S."/>
            <person name="Kutish G.F."/>
            <person name="Rock D.L."/>
            <person name="Van Etten J.L."/>
        </authorList>
    </citation>
    <scope>NUCLEOTIDE SEQUENCE [LARGE SCALE GENOMIC DNA]</scope>
</reference>
<dbReference type="Pfam" id="PF00382">
    <property type="entry name" value="TFIIB"/>
    <property type="match status" value="2"/>
</dbReference>
<evidence type="ECO:0000313" key="4">
    <source>
        <dbReference type="EMBL" id="AAC96475.1"/>
    </source>
</evidence>
<keyword evidence="1" id="KW-0805">Transcription regulation</keyword>
<accession>Q84428</accession>
<dbReference type="RefSeq" id="NP_048455.1">
    <property type="nucleotide sequence ID" value="NC_000852.5"/>
</dbReference>
<dbReference type="PIR" id="T17597">
    <property type="entry name" value="T17597"/>
</dbReference>
<keyword evidence="5" id="KW-1185">Reference proteome</keyword>
<feature type="domain" description="Transcription factor TFIIB cyclin-like" evidence="3">
    <location>
        <begin position="108"/>
        <end position="181"/>
    </location>
</feature>
<dbReference type="GO" id="GO:0017025">
    <property type="term" value="F:TBP-class protein binding"/>
    <property type="evidence" value="ECO:0007669"/>
    <property type="project" value="InterPro"/>
</dbReference>
<keyword evidence="2" id="KW-0804">Transcription</keyword>
<dbReference type="SUPFAM" id="SSF47954">
    <property type="entry name" value="Cyclin-like"/>
    <property type="match status" value="2"/>
</dbReference>
<dbReference type="OrthoDB" id="8084at10239"/>
<dbReference type="PANTHER" id="PTHR11618">
    <property type="entry name" value="TRANSCRIPTION INITIATION FACTOR IIB-RELATED"/>
    <property type="match status" value="1"/>
</dbReference>
<dbReference type="InterPro" id="IPR036915">
    <property type="entry name" value="Cyclin-like_sf"/>
</dbReference>
<dbReference type="GO" id="GO:0070897">
    <property type="term" value="P:transcription preinitiation complex assembly"/>
    <property type="evidence" value="ECO:0007669"/>
    <property type="project" value="InterPro"/>
</dbReference>
<dbReference type="GO" id="GO:0097550">
    <property type="term" value="C:transcription preinitiation complex"/>
    <property type="evidence" value="ECO:0007669"/>
    <property type="project" value="TreeGrafter"/>
</dbReference>
<dbReference type="Proteomes" id="UP000000862">
    <property type="component" value="Segment"/>
</dbReference>
<dbReference type="EMBL" id="JF411744">
    <property type="protein sequence ID" value="AAC96475.1"/>
    <property type="molecule type" value="Genomic_DNA"/>
</dbReference>
<reference evidence="4 5" key="3">
    <citation type="journal article" date="1996" name="Virology">
        <title>Analysis of 94 kb of the chlorella virus PBCV-1 330-kb genome: map positions 88 to 182.</title>
        <authorList>
            <person name="Lu Z."/>
            <person name="Li Y."/>
            <person name="Que Q."/>
            <person name="Kutish G.F."/>
            <person name="Rock D.L."/>
            <person name="Van Etten J.L."/>
        </authorList>
    </citation>
    <scope>NUCLEOTIDE SEQUENCE [LARGE SCALE GENOMIC DNA]</scope>
</reference>
<reference evidence="4 5" key="7">
    <citation type="journal article" date="2000" name="Virology">
        <title>Characterization of a beta-1,3-glucanase encoded by chlorella virus PBCV-1.</title>
        <authorList>
            <person name="Sun L."/>
            <person name="Gurnon J.R."/>
            <person name="Adams B.J."/>
            <person name="Graves M.V."/>
            <person name="Van Etten J.L."/>
        </authorList>
    </citation>
    <scope>NUCLEOTIDE SEQUENCE [LARGE SCALE GENOMIC DNA]</scope>
</reference>
<protein>
    <recommendedName>
        <fullName evidence="3">Transcription factor TFIIB cyclin-like domain-containing protein</fullName>
    </recommendedName>
</protein>
<organism evidence="4 5">
    <name type="scientific">Paramecium bursaria Chlorella virus 1</name>
    <name type="common">PBCV-1</name>
    <dbReference type="NCBI Taxonomy" id="10506"/>
    <lineage>
        <taxon>Viruses</taxon>
        <taxon>Varidnaviria</taxon>
        <taxon>Bamfordvirae</taxon>
        <taxon>Nucleocytoviricota</taxon>
        <taxon>Megaviricetes</taxon>
        <taxon>Algavirales</taxon>
        <taxon>Phycodnaviridae</taxon>
        <taxon>Chlorovirus</taxon>
        <taxon>Chlorovirus vanettense</taxon>
    </lineage>
</organism>
<dbReference type="PANTHER" id="PTHR11618:SF13">
    <property type="entry name" value="TRANSCRIPTION INITIATION FACTOR IIB"/>
    <property type="match status" value="1"/>
</dbReference>
<reference evidence="4 5" key="4">
    <citation type="journal article" date="1996" name="Virology">
        <title>Analysis of 76 kb of the chlorella virus PBCV-1 330-kb genome: map positions 182 to 258.</title>
        <authorList>
            <person name="Kutish G.F."/>
            <person name="Li Y."/>
            <person name="Lu Z."/>
            <person name="Furuta M."/>
            <person name="Rock D.L."/>
            <person name="Van Etten J.L."/>
        </authorList>
    </citation>
    <scope>NUCLEOTIDE SEQUENCE [LARGE SCALE GENOMIC DNA]</scope>
</reference>
<reference evidence="4 5" key="6">
    <citation type="journal article" date="1999" name="Virology">
        <title>Chlorella virus PBCV-1 encodes a functional homospermidine synthase.</title>
        <authorList>
            <person name="Kaiser A."/>
            <person name="Vollmert M."/>
            <person name="Tholl D."/>
            <person name="Graves M.V."/>
            <person name="Gurnon J.R."/>
            <person name="Xing W."/>
            <person name="Lisec A.D."/>
            <person name="Nickerson K.W."/>
            <person name="Van Etten J.L."/>
        </authorList>
    </citation>
    <scope>NUCLEOTIDE SEQUENCE [LARGE SCALE GENOMIC DNA]</scope>
</reference>
<organismHost>
    <name type="scientific">Chlorella</name>
    <dbReference type="NCBI Taxonomy" id="3071"/>
</organismHost>
<reference evidence="4 5" key="1">
    <citation type="journal article" date="1995" name="Virology">
        <title>Analysis of 45 kb of DNA located at the left end of the chlorella virus PBCV-1 genome.</title>
        <authorList>
            <person name="Lu Z."/>
            <person name="Li Y."/>
            <person name="Zhang Y."/>
            <person name="Kutish G.F."/>
            <person name="Rock D.L."/>
            <person name="Van Etten J.L."/>
        </authorList>
    </citation>
    <scope>NUCLEOTIDE SEQUENCE [LARGE SCALE GENOMIC DNA]</scope>
</reference>
<sequence>MFFKAPELERGGCYCEVPTTIYDSMTGFDVCTTCGVVLEMVLDETPEYQYDESGTDVGHYGLSDASLGTVLDTQNTLTKRLEASLADKPDLIIHEIKNIAAQVCQAIHIRIPHIIYDTAIEIAKLHRDKIYLSGGKKIASIAMSVYFACKLHNSDREIRMFSSACSIDMKLLNSAIKSIKETLKDTKYMEISNGDNKYYALVTQFVDRLNISNEDIKKLRRDSNKMIDKISGIFDTGKKPRTIVASIIYICALSNTIDVDMREISVATGVCSQSIGKCITFIRKEYDINF</sequence>
<reference evidence="4 5" key="2">
    <citation type="journal article" date="1995" name="Virology">
        <title>Analysis of 43 kb of the Chlorella virus PBCV-1 330-kb genome: map positions 45 to 88.</title>
        <authorList>
            <person name="Li Y."/>
            <person name="Lu Z."/>
            <person name="Burbank D.E."/>
            <person name="Kutish G.F."/>
            <person name="Rock D.L."/>
            <person name="Van Etten J.L."/>
        </authorList>
    </citation>
    <scope>NUCLEOTIDE SEQUENCE [LARGE SCALE GENOMIC DNA]</scope>
</reference>
<dbReference type="Gene3D" id="1.10.472.10">
    <property type="entry name" value="Cyclin-like"/>
    <property type="match status" value="1"/>
</dbReference>
<dbReference type="Gene3D" id="1.10.472.170">
    <property type="match status" value="1"/>
</dbReference>
<dbReference type="KEGG" id="vg:917811"/>
<evidence type="ECO:0000256" key="2">
    <source>
        <dbReference type="ARBA" id="ARBA00023163"/>
    </source>
</evidence>
<proteinExistence type="predicted"/>
<dbReference type="InterPro" id="IPR013150">
    <property type="entry name" value="TFIIB_cyclin"/>
</dbReference>
<evidence type="ECO:0000259" key="3">
    <source>
        <dbReference type="Pfam" id="PF00382"/>
    </source>
</evidence>
<gene>
    <name evidence="4" type="primary">A107L</name>
</gene>
<evidence type="ECO:0000256" key="1">
    <source>
        <dbReference type="ARBA" id="ARBA00023015"/>
    </source>
</evidence>
<name>Q84428_PBCV1</name>
<dbReference type="CDD" id="cd00043">
    <property type="entry name" value="CYCLIN_SF"/>
    <property type="match status" value="1"/>
</dbReference>
<reference evidence="4 5" key="8">
    <citation type="journal article" date="2010" name="J. Virol.">
        <title>Microarray analysis of Paramecium bursaria chlorella virus 1 transcription.</title>
        <authorList>
            <person name="Yanai-Balser G.M."/>
            <person name="Duncan G.A."/>
            <person name="Eudy J.D."/>
            <person name="Wang D."/>
            <person name="Li X."/>
            <person name="Agarkova I.V."/>
            <person name="Dunigan D.D."/>
            <person name="Van Etten J.L."/>
        </authorList>
    </citation>
    <scope>NUCLEOTIDE SEQUENCE [LARGE SCALE GENOMIC DNA]</scope>
</reference>